<organism evidence="1">
    <name type="scientific">hydrothermal vent metagenome</name>
    <dbReference type="NCBI Taxonomy" id="652676"/>
    <lineage>
        <taxon>unclassified sequences</taxon>
        <taxon>metagenomes</taxon>
        <taxon>ecological metagenomes</taxon>
    </lineage>
</organism>
<gene>
    <name evidence="1" type="ORF">MGWOODY_Smn336</name>
</gene>
<name>A0A160TIV1_9ZZZZ</name>
<dbReference type="AlphaFoldDB" id="A0A160TIV1"/>
<sequence>MIHSAKEVTYAMTVPALIVADEGAEALAALEAIALAGGRALGRVDWHDAAEHLGQQNVLGLVVIEAEDIPDETLAAVLPHVEALVQAIDARIVVALAPHQIDLVSAYLFGGHVDLLCAPSLADRVAALAVALMPPAGRLHDSRRDSDSARLRRMQKEIARIAEIIARLSGEEDGEPLLPGLKGRAGDYDAVPDGESTPVIARDVREVIRARRLRDQFFERGLFEDPAWDMLLDLFAAELEQTQVSVSSLCIAAAVAPTTALRWIAKMTEAGVFVRHADPFDKRRAFMALSPKAHDGMRDYFMAVKRGGPVA</sequence>
<reference evidence="1" key="1">
    <citation type="submission" date="2015-10" db="EMBL/GenBank/DDBJ databases">
        <authorList>
            <person name="Gilbert D.G."/>
        </authorList>
    </citation>
    <scope>NUCLEOTIDE SEQUENCE</scope>
</reference>
<dbReference type="Gene3D" id="1.10.10.10">
    <property type="entry name" value="Winged helix-like DNA-binding domain superfamily/Winged helix DNA-binding domain"/>
    <property type="match status" value="1"/>
</dbReference>
<dbReference type="EMBL" id="CZQE01000114">
    <property type="protein sequence ID" value="CUS44128.1"/>
    <property type="molecule type" value="Genomic_DNA"/>
</dbReference>
<dbReference type="SUPFAM" id="SSF46785">
    <property type="entry name" value="Winged helix' DNA-binding domain"/>
    <property type="match status" value="1"/>
</dbReference>
<protein>
    <submittedName>
        <fullName evidence="1">Transcriptional regulators</fullName>
    </submittedName>
</protein>
<dbReference type="InterPro" id="IPR036388">
    <property type="entry name" value="WH-like_DNA-bd_sf"/>
</dbReference>
<accession>A0A160TIV1</accession>
<evidence type="ECO:0000313" key="1">
    <source>
        <dbReference type="EMBL" id="CUS44128.1"/>
    </source>
</evidence>
<dbReference type="InterPro" id="IPR036390">
    <property type="entry name" value="WH_DNA-bd_sf"/>
</dbReference>
<proteinExistence type="predicted"/>